<dbReference type="Proteomes" id="UP000785679">
    <property type="component" value="Unassembled WGS sequence"/>
</dbReference>
<feature type="transmembrane region" description="Helical" evidence="1">
    <location>
        <begin position="169"/>
        <end position="193"/>
    </location>
</feature>
<dbReference type="Gene3D" id="1.10.3730.20">
    <property type="match status" value="1"/>
</dbReference>
<feature type="transmembrane region" description="Helical" evidence="1">
    <location>
        <begin position="264"/>
        <end position="286"/>
    </location>
</feature>
<evidence type="ECO:0008006" key="4">
    <source>
        <dbReference type="Google" id="ProtNLM"/>
    </source>
</evidence>
<dbReference type="SUPFAM" id="SSF103481">
    <property type="entry name" value="Multidrug resistance efflux transporter EmrE"/>
    <property type="match status" value="1"/>
</dbReference>
<organism evidence="2 3">
    <name type="scientific">Halteria grandinella</name>
    <dbReference type="NCBI Taxonomy" id="5974"/>
    <lineage>
        <taxon>Eukaryota</taxon>
        <taxon>Sar</taxon>
        <taxon>Alveolata</taxon>
        <taxon>Ciliophora</taxon>
        <taxon>Intramacronucleata</taxon>
        <taxon>Spirotrichea</taxon>
        <taxon>Stichotrichia</taxon>
        <taxon>Sporadotrichida</taxon>
        <taxon>Halteriidae</taxon>
        <taxon>Halteria</taxon>
    </lineage>
</organism>
<feature type="transmembrane region" description="Helical" evidence="1">
    <location>
        <begin position="231"/>
        <end position="252"/>
    </location>
</feature>
<feature type="transmembrane region" description="Helical" evidence="1">
    <location>
        <begin position="387"/>
        <end position="404"/>
    </location>
</feature>
<keyword evidence="1" id="KW-0472">Membrane</keyword>
<protein>
    <recommendedName>
        <fullName evidence="4">EamA domain-containing protein</fullName>
    </recommendedName>
</protein>
<keyword evidence="1" id="KW-1133">Transmembrane helix</keyword>
<feature type="transmembrane region" description="Helical" evidence="1">
    <location>
        <begin position="298"/>
        <end position="318"/>
    </location>
</feature>
<dbReference type="OrthoDB" id="322581at2759"/>
<gene>
    <name evidence="2" type="ORF">FGO68_gene17190</name>
</gene>
<evidence type="ECO:0000313" key="3">
    <source>
        <dbReference type="Proteomes" id="UP000785679"/>
    </source>
</evidence>
<dbReference type="EMBL" id="RRYP01010015">
    <property type="protein sequence ID" value="TNV78674.1"/>
    <property type="molecule type" value="Genomic_DNA"/>
</dbReference>
<comment type="caution">
    <text evidence="2">The sequence shown here is derived from an EMBL/GenBank/DDBJ whole genome shotgun (WGS) entry which is preliminary data.</text>
</comment>
<feature type="transmembrane region" description="Helical" evidence="1">
    <location>
        <begin position="128"/>
        <end position="149"/>
    </location>
</feature>
<proteinExistence type="predicted"/>
<dbReference type="AlphaFoldDB" id="A0A8J8NPX3"/>
<feature type="transmembrane region" description="Helical" evidence="1">
    <location>
        <begin position="205"/>
        <end position="225"/>
    </location>
</feature>
<feature type="transmembrane region" description="Helical" evidence="1">
    <location>
        <begin position="99"/>
        <end position="116"/>
    </location>
</feature>
<evidence type="ECO:0000256" key="1">
    <source>
        <dbReference type="SAM" id="Phobius"/>
    </source>
</evidence>
<accession>A0A8J8NPX3</accession>
<feature type="transmembrane region" description="Helical" evidence="1">
    <location>
        <begin position="330"/>
        <end position="351"/>
    </location>
</feature>
<reference evidence="2" key="1">
    <citation type="submission" date="2019-06" db="EMBL/GenBank/DDBJ databases">
        <authorList>
            <person name="Zheng W."/>
        </authorList>
    </citation>
    <scope>NUCLEOTIDE SEQUENCE</scope>
    <source>
        <strain evidence="2">QDHG01</strain>
    </source>
</reference>
<feature type="transmembrane region" description="Helical" evidence="1">
    <location>
        <begin position="357"/>
        <end position="375"/>
    </location>
</feature>
<keyword evidence="1" id="KW-0812">Transmembrane</keyword>
<sequence length="425" mass="45750">MFSDNQSKTPFLPRRDKHLHAVVPYSPSQCYEEMLISAEDESYDKKGASQISEVWLDNMSPSQGGVTKIDSQQPKKFIIPIIEEEEEESNMMGGYSKDWIIYSLAASILIALCNTSMSDLSKLGFEGILYLGPGSMLCGLIYWSAILPFTTYHPQGYKLLNDEPSSSFLWQSLSFLLFSSVYLFTQLSIVLAFSQSLQAGVNEGIITSIWAITPLFSALLDYLIFQVSLSVKHLVGVVSLVACAGCISLSSLMGEGASGRESSISPAVPVAVAIVGSILMAVRSFQGKQLVVRGGFDAFNLSFGSLFVQGLALTGVLIHLKSEEGLSLHYMVIGTLCAILNTLGGVAIVKASSVGPLGPVNALFTSSSSVLFCLLQFARFGKHPNSLEIAGMLIGILGAFILTIPDQMRGIALWVLRGGRGGKKQ</sequence>
<dbReference type="InterPro" id="IPR037185">
    <property type="entry name" value="EmrE-like"/>
</dbReference>
<evidence type="ECO:0000313" key="2">
    <source>
        <dbReference type="EMBL" id="TNV78674.1"/>
    </source>
</evidence>
<name>A0A8J8NPX3_HALGN</name>
<keyword evidence="3" id="KW-1185">Reference proteome</keyword>